<keyword evidence="6" id="KW-0735">Signal-anchor</keyword>
<evidence type="ECO:0000256" key="6">
    <source>
        <dbReference type="ARBA" id="ARBA00022968"/>
    </source>
</evidence>
<evidence type="ECO:0000256" key="2">
    <source>
        <dbReference type="ARBA" id="ARBA00008661"/>
    </source>
</evidence>
<reference evidence="11" key="1">
    <citation type="journal article" date="2010" name="Science">
        <title>Plasticity of animal genome architecture unmasked by rapid evolution of a pelagic tunicate.</title>
        <authorList>
            <person name="Denoeud F."/>
            <person name="Henriet S."/>
            <person name="Mungpakdee S."/>
            <person name="Aury J.M."/>
            <person name="Da Silva C."/>
            <person name="Brinkmann H."/>
            <person name="Mikhaleva J."/>
            <person name="Olsen L.C."/>
            <person name="Jubin C."/>
            <person name="Canestro C."/>
            <person name="Bouquet J.M."/>
            <person name="Danks G."/>
            <person name="Poulain J."/>
            <person name="Campsteijn C."/>
            <person name="Adamski M."/>
            <person name="Cross I."/>
            <person name="Yadetie F."/>
            <person name="Muffato M."/>
            <person name="Louis A."/>
            <person name="Butcher S."/>
            <person name="Tsagkogeorga G."/>
            <person name="Konrad A."/>
            <person name="Singh S."/>
            <person name="Jensen M.F."/>
            <person name="Cong E.H."/>
            <person name="Eikeseth-Otteraa H."/>
            <person name="Noel B."/>
            <person name="Anthouard V."/>
            <person name="Porcel B.M."/>
            <person name="Kachouri-Lafond R."/>
            <person name="Nishino A."/>
            <person name="Ugolini M."/>
            <person name="Chourrout P."/>
            <person name="Nishida H."/>
            <person name="Aasland R."/>
            <person name="Huzurbazar S."/>
            <person name="Westhof E."/>
            <person name="Delsuc F."/>
            <person name="Lehrach H."/>
            <person name="Reinhardt R."/>
            <person name="Weissenbach J."/>
            <person name="Roy S.W."/>
            <person name="Artiguenave F."/>
            <person name="Postlethwait J.H."/>
            <person name="Manak J.R."/>
            <person name="Thompson E.M."/>
            <person name="Jaillon O."/>
            <person name="Du Pasquier L."/>
            <person name="Boudinot P."/>
            <person name="Liberles D.A."/>
            <person name="Volff J.N."/>
            <person name="Philippe H."/>
            <person name="Lenhard B."/>
            <person name="Roest Crollius H."/>
            <person name="Wincker P."/>
            <person name="Chourrout D."/>
        </authorList>
    </citation>
    <scope>NUCLEOTIDE SEQUENCE [LARGE SCALE GENOMIC DNA]</scope>
</reference>
<evidence type="ECO:0000256" key="4">
    <source>
        <dbReference type="ARBA" id="ARBA00022679"/>
    </source>
</evidence>
<comment type="similarity">
    <text evidence="2 10">Belongs to the glycosyltransferase 31 family.</text>
</comment>
<dbReference type="AlphaFoldDB" id="E4YZR3"/>
<gene>
    <name evidence="11" type="ORF">GSOID_T00022985001</name>
</gene>
<evidence type="ECO:0000256" key="3">
    <source>
        <dbReference type="ARBA" id="ARBA00022676"/>
    </source>
</evidence>
<evidence type="ECO:0000256" key="8">
    <source>
        <dbReference type="ARBA" id="ARBA00023034"/>
    </source>
</evidence>
<dbReference type="GO" id="GO:0000139">
    <property type="term" value="C:Golgi membrane"/>
    <property type="evidence" value="ECO:0007669"/>
    <property type="project" value="UniProtKB-SubCell"/>
</dbReference>
<dbReference type="PANTHER" id="PTHR11214">
    <property type="entry name" value="BETA-1,3-N-ACETYLGLUCOSAMINYLTRANSFERASE"/>
    <property type="match status" value="1"/>
</dbReference>
<dbReference type="PANTHER" id="PTHR11214:SF3">
    <property type="entry name" value="BETA-1,3-GALACTOSYLTRANSFERASE 6"/>
    <property type="match status" value="1"/>
</dbReference>
<dbReference type="Proteomes" id="UP000011014">
    <property type="component" value="Unassembled WGS sequence"/>
</dbReference>
<dbReference type="InterPro" id="IPR002659">
    <property type="entry name" value="Glyco_trans_31"/>
</dbReference>
<name>E4YZR3_OIKDI</name>
<dbReference type="EC" id="2.4.1.-" evidence="10"/>
<keyword evidence="7" id="KW-1133">Transmembrane helix</keyword>
<dbReference type="Gene3D" id="3.90.550.50">
    <property type="match status" value="1"/>
</dbReference>
<proteinExistence type="inferred from homology"/>
<organism evidence="11">
    <name type="scientific">Oikopleura dioica</name>
    <name type="common">Tunicate</name>
    <dbReference type="NCBI Taxonomy" id="34765"/>
    <lineage>
        <taxon>Eukaryota</taxon>
        <taxon>Metazoa</taxon>
        <taxon>Chordata</taxon>
        <taxon>Tunicata</taxon>
        <taxon>Appendicularia</taxon>
        <taxon>Copelata</taxon>
        <taxon>Oikopleuridae</taxon>
        <taxon>Oikopleura</taxon>
    </lineage>
</organism>
<keyword evidence="5" id="KW-0812">Transmembrane</keyword>
<dbReference type="Pfam" id="PF01762">
    <property type="entry name" value="Galactosyl_T"/>
    <property type="match status" value="1"/>
</dbReference>
<dbReference type="GO" id="GO:0006493">
    <property type="term" value="P:protein O-linked glycosylation"/>
    <property type="evidence" value="ECO:0007669"/>
    <property type="project" value="TreeGrafter"/>
</dbReference>
<evidence type="ECO:0000256" key="5">
    <source>
        <dbReference type="ARBA" id="ARBA00022692"/>
    </source>
</evidence>
<evidence type="ECO:0000256" key="1">
    <source>
        <dbReference type="ARBA" id="ARBA00004323"/>
    </source>
</evidence>
<evidence type="ECO:0000256" key="10">
    <source>
        <dbReference type="RuleBase" id="RU363063"/>
    </source>
</evidence>
<accession>E4YZR3</accession>
<keyword evidence="9" id="KW-0472">Membrane</keyword>
<evidence type="ECO:0000256" key="7">
    <source>
        <dbReference type="ARBA" id="ARBA00022989"/>
    </source>
</evidence>
<comment type="subcellular location">
    <subcellularLocation>
        <location evidence="1 10">Golgi apparatus membrane</location>
        <topology evidence="1 10">Single-pass type II membrane protein</topology>
    </subcellularLocation>
</comment>
<protein>
    <recommendedName>
        <fullName evidence="10">Hexosyltransferase</fullName>
        <ecNumber evidence="10">2.4.1.-</ecNumber>
    </recommendedName>
</protein>
<evidence type="ECO:0000256" key="9">
    <source>
        <dbReference type="ARBA" id="ARBA00023136"/>
    </source>
</evidence>
<keyword evidence="8 10" id="KW-0333">Golgi apparatus</keyword>
<sequence>EYAVPHGNFDIAEVITGKQRERAGIHGIVMNMKPQATKAVVTLPYLDWDYAHFRKHFYEWAMDIQPPDKMTYDLPDLYLQDRPVSDRWTVGLLEAPPCIASYTVMSLIKTARKNGLIRKFIRMYHKFQEKLQPPNQNPYFHKLHVPVRFILGKGDSNEDPELTKNVTQEIKENGDIIVGDFIDSYEYIKNVCAGSNTPEYLMFHDDDTMIQFSHLEDYLKTEPRHLSCLAFKGSHARPFRWGKYNVTTDQWASGHWLPEFCTGPCNLMSRQTALKILEAAEKTDPKGFKLEDVLFTGIIRIKAGLPAPDEAPKNICNVGDGLKFITSSVNRYVNANKQMINKSRKLPWTDLASKMKYFRENIFGDLIEYLPEYKAFKLKTGS</sequence>
<keyword evidence="4" id="KW-0808">Transferase</keyword>
<keyword evidence="3 10" id="KW-0328">Glycosyltransferase</keyword>
<feature type="non-terminal residue" evidence="11">
    <location>
        <position position="1"/>
    </location>
</feature>
<dbReference type="GO" id="GO:0016758">
    <property type="term" value="F:hexosyltransferase activity"/>
    <property type="evidence" value="ECO:0007669"/>
    <property type="project" value="InterPro"/>
</dbReference>
<evidence type="ECO:0000313" key="11">
    <source>
        <dbReference type="EMBL" id="CBY40941.1"/>
    </source>
</evidence>
<dbReference type="EMBL" id="FN656185">
    <property type="protein sequence ID" value="CBY40941.1"/>
    <property type="molecule type" value="Genomic_DNA"/>
</dbReference>